<gene>
    <name evidence="1" type="ORF">FPZ49_17775</name>
</gene>
<protein>
    <recommendedName>
        <fullName evidence="3">DUF2642 domain-containing protein</fullName>
    </recommendedName>
</protein>
<keyword evidence="2" id="KW-1185">Reference proteome</keyword>
<evidence type="ECO:0008006" key="3">
    <source>
        <dbReference type="Google" id="ProtNLM"/>
    </source>
</evidence>
<accession>A0A559K970</accession>
<dbReference type="RefSeq" id="WP_144849372.1">
    <property type="nucleotide sequence ID" value="NZ_VNJI01000021.1"/>
</dbReference>
<comment type="caution">
    <text evidence="1">The sequence shown here is derived from an EMBL/GenBank/DDBJ whole genome shotgun (WGS) entry which is preliminary data.</text>
</comment>
<evidence type="ECO:0000313" key="2">
    <source>
        <dbReference type="Proteomes" id="UP000317036"/>
    </source>
</evidence>
<reference evidence="1 2" key="1">
    <citation type="submission" date="2019-07" db="EMBL/GenBank/DDBJ databases">
        <authorList>
            <person name="Kim J."/>
        </authorList>
    </citation>
    <scope>NUCLEOTIDE SEQUENCE [LARGE SCALE GENOMIC DNA]</scope>
    <source>
        <strain evidence="1 2">JC52</strain>
    </source>
</reference>
<organism evidence="1 2">
    <name type="scientific">Paenibacillus cremeus</name>
    <dbReference type="NCBI Taxonomy" id="2163881"/>
    <lineage>
        <taxon>Bacteria</taxon>
        <taxon>Bacillati</taxon>
        <taxon>Bacillota</taxon>
        <taxon>Bacilli</taxon>
        <taxon>Bacillales</taxon>
        <taxon>Paenibacillaceae</taxon>
        <taxon>Paenibacillus</taxon>
    </lineage>
</organism>
<dbReference type="Proteomes" id="UP000317036">
    <property type="component" value="Unassembled WGS sequence"/>
</dbReference>
<name>A0A559K970_9BACL</name>
<evidence type="ECO:0000313" key="1">
    <source>
        <dbReference type="EMBL" id="TVY08671.1"/>
    </source>
</evidence>
<dbReference type="EMBL" id="VNJI01000021">
    <property type="protein sequence ID" value="TVY08671.1"/>
    <property type="molecule type" value="Genomic_DNA"/>
</dbReference>
<dbReference type="AlphaFoldDB" id="A0A559K970"/>
<dbReference type="OrthoDB" id="2626188at2"/>
<sequence>MFNHHDGFNHAVFSTLNHVGLGTRITIFFDSTNRTGKFQGIQHGNAVLTTDSGSLFFIPVNRIVAVSIP</sequence>
<proteinExistence type="predicted"/>